<proteinExistence type="inferred from homology"/>
<organism evidence="10 11">
    <name type="scientific">Thermithiobacillus plumbiphilus</name>
    <dbReference type="NCBI Taxonomy" id="1729899"/>
    <lineage>
        <taxon>Bacteria</taxon>
        <taxon>Pseudomonadati</taxon>
        <taxon>Pseudomonadota</taxon>
        <taxon>Acidithiobacillia</taxon>
        <taxon>Acidithiobacillales</taxon>
        <taxon>Thermithiobacillaceae</taxon>
        <taxon>Thermithiobacillus</taxon>
    </lineage>
</organism>
<feature type="transmembrane region" description="Helical" evidence="9">
    <location>
        <begin position="142"/>
        <end position="161"/>
    </location>
</feature>
<keyword evidence="3" id="KW-1003">Cell membrane</keyword>
<dbReference type="Proteomes" id="UP001446205">
    <property type="component" value="Unassembled WGS sequence"/>
</dbReference>
<keyword evidence="11" id="KW-1185">Reference proteome</keyword>
<name>A0ABU9D7M3_9PROT</name>
<dbReference type="InterPro" id="IPR000109">
    <property type="entry name" value="POT_fam"/>
</dbReference>
<keyword evidence="6 9" id="KW-1133">Transmembrane helix</keyword>
<evidence type="ECO:0000256" key="2">
    <source>
        <dbReference type="ARBA" id="ARBA00022448"/>
    </source>
</evidence>
<evidence type="ECO:0000256" key="5">
    <source>
        <dbReference type="ARBA" id="ARBA00022856"/>
    </source>
</evidence>
<dbReference type="Pfam" id="PF00854">
    <property type="entry name" value="PTR2"/>
    <property type="match status" value="2"/>
</dbReference>
<evidence type="ECO:0000256" key="7">
    <source>
        <dbReference type="ARBA" id="ARBA00023136"/>
    </source>
</evidence>
<dbReference type="InterPro" id="IPR005279">
    <property type="entry name" value="Dipep/tripep_permease"/>
</dbReference>
<evidence type="ECO:0000256" key="9">
    <source>
        <dbReference type="SAM" id="Phobius"/>
    </source>
</evidence>
<feature type="transmembrane region" description="Helical" evidence="9">
    <location>
        <begin position="264"/>
        <end position="285"/>
    </location>
</feature>
<keyword evidence="2 8" id="KW-0813">Transport</keyword>
<dbReference type="PANTHER" id="PTHR23517">
    <property type="entry name" value="RESISTANCE PROTEIN MDTM, PUTATIVE-RELATED-RELATED"/>
    <property type="match status" value="1"/>
</dbReference>
<evidence type="ECO:0000313" key="10">
    <source>
        <dbReference type="EMBL" id="MEK8089522.1"/>
    </source>
</evidence>
<evidence type="ECO:0000313" key="11">
    <source>
        <dbReference type="Proteomes" id="UP001446205"/>
    </source>
</evidence>
<dbReference type="Gene3D" id="1.20.1250.20">
    <property type="entry name" value="MFS general substrate transporter like domains"/>
    <property type="match status" value="2"/>
</dbReference>
<feature type="transmembrane region" description="Helical" evidence="9">
    <location>
        <begin position="220"/>
        <end position="237"/>
    </location>
</feature>
<feature type="transmembrane region" description="Helical" evidence="9">
    <location>
        <begin position="330"/>
        <end position="351"/>
    </location>
</feature>
<feature type="transmembrane region" description="Helical" evidence="9">
    <location>
        <begin position="82"/>
        <end position="103"/>
    </location>
</feature>
<feature type="transmembrane region" description="Helical" evidence="9">
    <location>
        <begin position="55"/>
        <end position="73"/>
    </location>
</feature>
<dbReference type="SUPFAM" id="SSF103473">
    <property type="entry name" value="MFS general substrate transporter"/>
    <property type="match status" value="1"/>
</dbReference>
<dbReference type="PANTHER" id="PTHR23517:SF15">
    <property type="entry name" value="PROTON-DEPENDENT OLIGOPEPTIDE FAMILY TRANSPORT PROTEIN"/>
    <property type="match status" value="1"/>
</dbReference>
<dbReference type="InterPro" id="IPR018456">
    <property type="entry name" value="PTR2_symporter_CS"/>
</dbReference>
<keyword evidence="4 8" id="KW-0812">Transmembrane</keyword>
<evidence type="ECO:0000256" key="1">
    <source>
        <dbReference type="ARBA" id="ARBA00004651"/>
    </source>
</evidence>
<dbReference type="InterPro" id="IPR050171">
    <property type="entry name" value="MFS_Transporters"/>
</dbReference>
<keyword evidence="5" id="KW-0571">Peptide transport</keyword>
<dbReference type="RefSeq" id="WP_341370579.1">
    <property type="nucleotide sequence ID" value="NZ_JBBPCO010000006.1"/>
</dbReference>
<dbReference type="EMBL" id="JBBPCO010000006">
    <property type="protein sequence ID" value="MEK8089522.1"/>
    <property type="molecule type" value="Genomic_DNA"/>
</dbReference>
<keyword evidence="7 9" id="KW-0472">Membrane</keyword>
<gene>
    <name evidence="10" type="ORF">WOB96_07060</name>
</gene>
<comment type="subcellular location">
    <subcellularLocation>
        <location evidence="1">Cell membrane</location>
        <topology evidence="1">Multi-pass membrane protein</topology>
    </subcellularLocation>
    <subcellularLocation>
        <location evidence="8">Membrane</location>
        <topology evidence="8">Multi-pass membrane protein</topology>
    </subcellularLocation>
</comment>
<feature type="transmembrane region" description="Helical" evidence="9">
    <location>
        <begin position="167"/>
        <end position="186"/>
    </location>
</feature>
<comment type="similarity">
    <text evidence="8">Belongs to the major facilitator superfamily. Proton-dependent oligopeptide transporter (POT/PTR) (TC 2.A.17) family.</text>
</comment>
<dbReference type="InterPro" id="IPR036259">
    <property type="entry name" value="MFS_trans_sf"/>
</dbReference>
<dbReference type="PROSITE" id="PS01023">
    <property type="entry name" value="PTR2_2"/>
    <property type="match status" value="1"/>
</dbReference>
<evidence type="ECO:0000256" key="3">
    <source>
        <dbReference type="ARBA" id="ARBA00022475"/>
    </source>
</evidence>
<dbReference type="PROSITE" id="PS01022">
    <property type="entry name" value="PTR2_1"/>
    <property type="match status" value="1"/>
</dbReference>
<sequence length="425" mass="46395">MSTARSGFWQHPPGLAMLFFTEMWERFSYYGMRALLVLYLVTALGQERAAALQVYAIYTGLVYITPILGGWLADRYLGARRAVLLGAGLMALGHFAMVFPALLHPALGLLVIGSGFFKPNISTLVGSLYGPQDPRRDSAFTIFYMGINLGAFLAPLVTGTLAAAYGWHYGFAAAGVGMLLGLAIFWRGQRWLGDAGLPPPRSGRIAETPLALTAAEWRRVLGLAIVSVFIIFFWMGFEQAGGTMNLFAEQHTEREILGWTFPAAWFQSVNPLFILLLAPLLSWIWTRWDASRFALPVTAKMAFGMLLLGLGFVVLALAETQAGQGLLGPGWLLGAYFLHTLGELFLSPIGLSMVSRVAPGRVLALMMGLWFAAMGVASYLAGTLESLLTRWDLPLYWFLVGTSVGTGLLLLLITPWLSRLMAGTR</sequence>
<feature type="transmembrane region" description="Helical" evidence="9">
    <location>
        <begin position="394"/>
        <end position="417"/>
    </location>
</feature>
<feature type="transmembrane region" description="Helical" evidence="9">
    <location>
        <begin position="109"/>
        <end position="130"/>
    </location>
</feature>
<feature type="transmembrane region" description="Helical" evidence="9">
    <location>
        <begin position="297"/>
        <end position="318"/>
    </location>
</feature>
<dbReference type="NCBIfam" id="TIGR00924">
    <property type="entry name" value="yjdL_sub1_fam"/>
    <property type="match status" value="1"/>
</dbReference>
<feature type="transmembrane region" description="Helical" evidence="9">
    <location>
        <begin position="363"/>
        <end position="382"/>
    </location>
</feature>
<accession>A0ABU9D7M3</accession>
<keyword evidence="5" id="KW-0653">Protein transport</keyword>
<dbReference type="CDD" id="cd17346">
    <property type="entry name" value="MFS_DtpA_like"/>
    <property type="match status" value="1"/>
</dbReference>
<evidence type="ECO:0000256" key="6">
    <source>
        <dbReference type="ARBA" id="ARBA00022989"/>
    </source>
</evidence>
<evidence type="ECO:0000256" key="8">
    <source>
        <dbReference type="RuleBase" id="RU003755"/>
    </source>
</evidence>
<protein>
    <submittedName>
        <fullName evidence="10">Peptide MFS transporter</fullName>
    </submittedName>
</protein>
<reference evidence="10 11" key="1">
    <citation type="submission" date="2024-04" db="EMBL/GenBank/DDBJ databases">
        <authorList>
            <person name="Abashina T."/>
            <person name="Shaikin A."/>
        </authorList>
    </citation>
    <scope>NUCLEOTIDE SEQUENCE [LARGE SCALE GENOMIC DNA]</scope>
    <source>
        <strain evidence="10 11">AAFK</strain>
    </source>
</reference>
<comment type="caution">
    <text evidence="10">The sequence shown here is derived from an EMBL/GenBank/DDBJ whole genome shotgun (WGS) entry which is preliminary data.</text>
</comment>
<evidence type="ECO:0000256" key="4">
    <source>
        <dbReference type="ARBA" id="ARBA00022692"/>
    </source>
</evidence>